<comment type="caution">
    <text evidence="5">The sequence shown here is derived from an EMBL/GenBank/DDBJ whole genome shotgun (WGS) entry which is preliminary data.</text>
</comment>
<name>A0A918TQ86_9RHOB</name>
<feature type="domain" description="HTH gntR-type" evidence="4">
    <location>
        <begin position="18"/>
        <end position="86"/>
    </location>
</feature>
<reference evidence="5" key="2">
    <citation type="submission" date="2020-09" db="EMBL/GenBank/DDBJ databases">
        <authorList>
            <person name="Sun Q."/>
            <person name="Kim S."/>
        </authorList>
    </citation>
    <scope>NUCLEOTIDE SEQUENCE</scope>
    <source>
        <strain evidence="5">KCTC 23310</strain>
    </source>
</reference>
<dbReference type="RefSeq" id="WP_189411273.1">
    <property type="nucleotide sequence ID" value="NZ_BMYJ01000005.1"/>
</dbReference>
<keyword evidence="6" id="KW-1185">Reference proteome</keyword>
<dbReference type="InterPro" id="IPR008920">
    <property type="entry name" value="TF_FadR/GntR_C"/>
</dbReference>
<dbReference type="AlphaFoldDB" id="A0A918TQ86"/>
<dbReference type="InterPro" id="IPR036390">
    <property type="entry name" value="WH_DNA-bd_sf"/>
</dbReference>
<evidence type="ECO:0000256" key="3">
    <source>
        <dbReference type="ARBA" id="ARBA00023163"/>
    </source>
</evidence>
<dbReference type="Gene3D" id="1.20.120.530">
    <property type="entry name" value="GntR ligand-binding domain-like"/>
    <property type="match status" value="1"/>
</dbReference>
<dbReference type="PANTHER" id="PTHR43537">
    <property type="entry name" value="TRANSCRIPTIONAL REGULATOR, GNTR FAMILY"/>
    <property type="match status" value="1"/>
</dbReference>
<dbReference type="SMART" id="SM00345">
    <property type="entry name" value="HTH_GNTR"/>
    <property type="match status" value="1"/>
</dbReference>
<dbReference type="PANTHER" id="PTHR43537:SF44">
    <property type="entry name" value="GNTR FAMILY REGULATORY PROTEIN"/>
    <property type="match status" value="1"/>
</dbReference>
<dbReference type="PRINTS" id="PR00035">
    <property type="entry name" value="HTHGNTR"/>
</dbReference>
<evidence type="ECO:0000256" key="2">
    <source>
        <dbReference type="ARBA" id="ARBA00023125"/>
    </source>
</evidence>
<dbReference type="PROSITE" id="PS50949">
    <property type="entry name" value="HTH_GNTR"/>
    <property type="match status" value="1"/>
</dbReference>
<gene>
    <name evidence="5" type="ORF">GCM10007315_17410</name>
</gene>
<dbReference type="GO" id="GO:0003700">
    <property type="term" value="F:DNA-binding transcription factor activity"/>
    <property type="evidence" value="ECO:0007669"/>
    <property type="project" value="InterPro"/>
</dbReference>
<organism evidence="5 6">
    <name type="scientific">Neogemmobacter tilapiae</name>
    <dbReference type="NCBI Taxonomy" id="875041"/>
    <lineage>
        <taxon>Bacteria</taxon>
        <taxon>Pseudomonadati</taxon>
        <taxon>Pseudomonadota</taxon>
        <taxon>Alphaproteobacteria</taxon>
        <taxon>Rhodobacterales</taxon>
        <taxon>Paracoccaceae</taxon>
        <taxon>Neogemmobacter</taxon>
    </lineage>
</organism>
<keyword evidence="2" id="KW-0238">DNA-binding</keyword>
<dbReference type="InterPro" id="IPR000524">
    <property type="entry name" value="Tscrpt_reg_HTH_GntR"/>
</dbReference>
<keyword evidence="3" id="KW-0804">Transcription</keyword>
<accession>A0A918TQ86</accession>
<reference evidence="5" key="1">
    <citation type="journal article" date="2014" name="Int. J. Syst. Evol. Microbiol.">
        <title>Complete genome sequence of Corynebacterium casei LMG S-19264T (=DSM 44701T), isolated from a smear-ripened cheese.</title>
        <authorList>
            <consortium name="US DOE Joint Genome Institute (JGI-PGF)"/>
            <person name="Walter F."/>
            <person name="Albersmeier A."/>
            <person name="Kalinowski J."/>
            <person name="Ruckert C."/>
        </authorList>
    </citation>
    <scope>NUCLEOTIDE SEQUENCE</scope>
    <source>
        <strain evidence="5">KCTC 23310</strain>
    </source>
</reference>
<dbReference type="Proteomes" id="UP000638981">
    <property type="component" value="Unassembled WGS sequence"/>
</dbReference>
<dbReference type="Pfam" id="PF00392">
    <property type="entry name" value="GntR"/>
    <property type="match status" value="1"/>
</dbReference>
<proteinExistence type="predicted"/>
<dbReference type="Gene3D" id="1.10.10.10">
    <property type="entry name" value="Winged helix-like DNA-binding domain superfamily/Winged helix DNA-binding domain"/>
    <property type="match status" value="1"/>
</dbReference>
<evidence type="ECO:0000313" key="5">
    <source>
        <dbReference type="EMBL" id="GHC55070.1"/>
    </source>
</evidence>
<keyword evidence="1" id="KW-0805">Transcription regulation</keyword>
<protein>
    <recommendedName>
        <fullName evidence="4">HTH gntR-type domain-containing protein</fullName>
    </recommendedName>
</protein>
<dbReference type="GO" id="GO:0003677">
    <property type="term" value="F:DNA binding"/>
    <property type="evidence" value="ECO:0007669"/>
    <property type="project" value="UniProtKB-KW"/>
</dbReference>
<dbReference type="EMBL" id="BMYJ01000005">
    <property type="protein sequence ID" value="GHC55070.1"/>
    <property type="molecule type" value="Genomic_DNA"/>
</dbReference>
<dbReference type="SUPFAM" id="SSF46785">
    <property type="entry name" value="Winged helix' DNA-binding domain"/>
    <property type="match status" value="1"/>
</dbReference>
<dbReference type="SUPFAM" id="SSF48008">
    <property type="entry name" value="GntR ligand-binding domain-like"/>
    <property type="match status" value="1"/>
</dbReference>
<dbReference type="CDD" id="cd07377">
    <property type="entry name" value="WHTH_GntR"/>
    <property type="match status" value="1"/>
</dbReference>
<evidence type="ECO:0000313" key="6">
    <source>
        <dbReference type="Proteomes" id="UP000638981"/>
    </source>
</evidence>
<evidence type="ECO:0000259" key="4">
    <source>
        <dbReference type="PROSITE" id="PS50949"/>
    </source>
</evidence>
<evidence type="ECO:0000256" key="1">
    <source>
        <dbReference type="ARBA" id="ARBA00023015"/>
    </source>
</evidence>
<dbReference type="InterPro" id="IPR036388">
    <property type="entry name" value="WH-like_DNA-bd_sf"/>
</dbReference>
<sequence length="245" mass="26578">MSEPGSLIRALSGRQAARNFHTFVINELGAGIVTGAFPVDVPLPNEAEIMERYDVSRTVLREAMKTLEAKGLVEARAKVGTKVLPRNRWNLFDRQVLTWMFEAGPDAGFVRALLPVRQSLTLQAARAAAELRTSDHMRMLGYWLNQRQACAGMPENCALAEFELQRILHEASQNPMLRAATALPEFAIAAAFQARMAAGVSDFASPAQSHFAELVGCMEKGDGLGLATPLAAIFQAEAEACLPAP</sequence>